<dbReference type="OrthoDB" id="14720at10239"/>
<reference evidence="1" key="1">
    <citation type="submission" date="2017-04" db="EMBL/GenBank/DDBJ databases">
        <authorList>
            <person name="Jacobs-Sera D."/>
            <person name="Guerrero C.A."/>
            <person name="Garlena R.A."/>
            <person name="Russell D.A."/>
            <person name="Pope W.H."/>
            <person name="Hatfull G.F."/>
        </authorList>
    </citation>
    <scope>NUCLEOTIDE SEQUENCE [LARGE SCALE GENOMIC DNA]</scope>
</reference>
<dbReference type="Proteomes" id="UP000225197">
    <property type="component" value="Segment"/>
</dbReference>
<organism evidence="1 2">
    <name type="scientific">Arthrobacter phage Wayne</name>
    <dbReference type="NCBI Taxonomy" id="1772322"/>
    <lineage>
        <taxon>Viruses</taxon>
        <taxon>Duplodnaviria</taxon>
        <taxon>Heunggongvirae</taxon>
        <taxon>Uroviricota</taxon>
        <taxon>Caudoviricetes</taxon>
        <taxon>Korravirus</taxon>
        <taxon>Korravirus wayne</taxon>
    </lineage>
</organism>
<proteinExistence type="predicted"/>
<dbReference type="EMBL" id="KU160672">
    <property type="protein sequence ID" value="ALY10781.1"/>
    <property type="molecule type" value="Genomic_DNA"/>
</dbReference>
<dbReference type="GeneID" id="40078851"/>
<evidence type="ECO:0000313" key="2">
    <source>
        <dbReference type="Proteomes" id="UP000225197"/>
    </source>
</evidence>
<evidence type="ECO:0000313" key="1">
    <source>
        <dbReference type="EMBL" id="ALY10781.1"/>
    </source>
</evidence>
<sequence>MFLRGSPGTPTTRGVKMVKGQLSNTEKAALNMIIAIGAQKYSFFDEGITEGSGIWYSALVEETPLSPRLAARAVTKLVKEGRLIKSDKDEDGEQWVELTAHGAKIAQGLATETPLVIVEDEAAPTTRKAPTAQVAEGTGCKCGCGTQVQGKKALYRPGHDAKHVSRLVAETRTTGKQPAEASQLSTRLFAKFVKALTK</sequence>
<name>A0A0U4B7R0_9CAUD</name>
<dbReference type="RefSeq" id="YP_009602983.1">
    <property type="nucleotide sequence ID" value="NC_041946.1"/>
</dbReference>
<gene>
    <name evidence="1" type="primary">57</name>
    <name evidence="1" type="ORF">PBI_WAYNE_57</name>
</gene>
<keyword evidence="2" id="KW-1185">Reference proteome</keyword>
<dbReference type="KEGG" id="vg:40078851"/>
<accession>A0A0U4B7R0</accession>
<protein>
    <submittedName>
        <fullName evidence="1">Uncharacterized protein</fullName>
    </submittedName>
</protein>